<dbReference type="InterPro" id="IPR005162">
    <property type="entry name" value="Retrotrans_gag_dom"/>
</dbReference>
<dbReference type="EMBL" id="QGNW01001286">
    <property type="protein sequence ID" value="RVW47290.1"/>
    <property type="molecule type" value="Genomic_DNA"/>
</dbReference>
<feature type="region of interest" description="Disordered" evidence="1">
    <location>
        <begin position="192"/>
        <end position="220"/>
    </location>
</feature>
<organism evidence="3 4">
    <name type="scientific">Vitis vinifera</name>
    <name type="common">Grape</name>
    <dbReference type="NCBI Taxonomy" id="29760"/>
    <lineage>
        <taxon>Eukaryota</taxon>
        <taxon>Viridiplantae</taxon>
        <taxon>Streptophyta</taxon>
        <taxon>Embryophyta</taxon>
        <taxon>Tracheophyta</taxon>
        <taxon>Spermatophyta</taxon>
        <taxon>Magnoliopsida</taxon>
        <taxon>eudicotyledons</taxon>
        <taxon>Gunneridae</taxon>
        <taxon>Pentapetalae</taxon>
        <taxon>rosids</taxon>
        <taxon>Vitales</taxon>
        <taxon>Vitaceae</taxon>
        <taxon>Viteae</taxon>
        <taxon>Vitis</taxon>
    </lineage>
</organism>
<dbReference type="AlphaFoldDB" id="A0A438EHW8"/>
<dbReference type="Proteomes" id="UP000288805">
    <property type="component" value="Unassembled WGS sequence"/>
</dbReference>
<evidence type="ECO:0000313" key="4">
    <source>
        <dbReference type="Proteomes" id="UP000288805"/>
    </source>
</evidence>
<evidence type="ECO:0000256" key="1">
    <source>
        <dbReference type="SAM" id="MobiDB-lite"/>
    </source>
</evidence>
<feature type="domain" description="Retrotransposon gag" evidence="2">
    <location>
        <begin position="57"/>
        <end position="139"/>
    </location>
</feature>
<dbReference type="PANTHER" id="PTHR33223:SF10">
    <property type="entry name" value="AMINOTRANSFERASE-LIKE PLANT MOBILE DOMAIN-CONTAINING PROTEIN"/>
    <property type="match status" value="1"/>
</dbReference>
<dbReference type="Pfam" id="PF03732">
    <property type="entry name" value="Retrotrans_gag"/>
    <property type="match status" value="1"/>
</dbReference>
<sequence length="220" mass="25757">MLFTHFNPYIINYEPPRGFIVSKFTTYDITSNLFDHIMHYMQLMTFDIGNGALLCKVFLANLHNHALSWFHRLPKNSVSSFYDLLKAFVGHYLCLEQYKQNISTLQNIKMQENEFLREFVKRFRHAVLQVESCSMDAILQIFKRSICFRTPFFESIAKKSHATMDNLFKRANKYSMLKDNALATTQQVLVTSRPTKNDHVGSSKPSNQLRQVGKGWDRQQ</sequence>
<proteinExistence type="predicted"/>
<gene>
    <name evidence="3" type="ORF">CK203_089660</name>
</gene>
<dbReference type="PANTHER" id="PTHR33223">
    <property type="entry name" value="CCHC-TYPE DOMAIN-CONTAINING PROTEIN"/>
    <property type="match status" value="1"/>
</dbReference>
<reference evidence="3 4" key="1">
    <citation type="journal article" date="2018" name="PLoS Genet.">
        <title>Population sequencing reveals clonal diversity and ancestral inbreeding in the grapevine cultivar Chardonnay.</title>
        <authorList>
            <person name="Roach M.J."/>
            <person name="Johnson D.L."/>
            <person name="Bohlmann J."/>
            <person name="van Vuuren H.J."/>
            <person name="Jones S.J."/>
            <person name="Pretorius I.S."/>
            <person name="Schmidt S.A."/>
            <person name="Borneman A.R."/>
        </authorList>
    </citation>
    <scope>NUCLEOTIDE SEQUENCE [LARGE SCALE GENOMIC DNA]</scope>
    <source>
        <strain evidence="4">cv. Chardonnay</strain>
        <tissue evidence="3">Leaf</tissue>
    </source>
</reference>
<evidence type="ECO:0000313" key="3">
    <source>
        <dbReference type="EMBL" id="RVW47290.1"/>
    </source>
</evidence>
<evidence type="ECO:0000259" key="2">
    <source>
        <dbReference type="Pfam" id="PF03732"/>
    </source>
</evidence>
<comment type="caution">
    <text evidence="3">The sequence shown here is derived from an EMBL/GenBank/DDBJ whole genome shotgun (WGS) entry which is preliminary data.</text>
</comment>
<protein>
    <recommendedName>
        <fullName evidence="2">Retrotransposon gag domain-containing protein</fullName>
    </recommendedName>
</protein>
<accession>A0A438EHW8</accession>
<name>A0A438EHW8_VITVI</name>